<dbReference type="Proteomes" id="UP000254633">
    <property type="component" value="Unassembled WGS sequence"/>
</dbReference>
<accession>A0A379U0E8</accession>
<reference evidence="1 2" key="1">
    <citation type="submission" date="2018-06" db="EMBL/GenBank/DDBJ databases">
        <authorList>
            <consortium name="Pathogen Informatics"/>
            <person name="Doyle S."/>
        </authorList>
    </citation>
    <scope>NUCLEOTIDE SEQUENCE [LARGE SCALE GENOMIC DNA]</scope>
    <source>
        <strain evidence="1 2">NCTC10060</strain>
    </source>
</reference>
<dbReference type="EMBL" id="UGXH01000003">
    <property type="protein sequence ID" value="SUG55860.1"/>
    <property type="molecule type" value="Genomic_DNA"/>
</dbReference>
<name>A0A379U0E8_SALDZ</name>
<evidence type="ECO:0000313" key="2">
    <source>
        <dbReference type="Proteomes" id="UP000254633"/>
    </source>
</evidence>
<gene>
    <name evidence="1" type="ORF">NCTC10060_03011</name>
</gene>
<dbReference type="AlphaFoldDB" id="A0A379U0E8"/>
<organism evidence="1 2">
    <name type="scientific">Salmonella diarizonae</name>
    <dbReference type="NCBI Taxonomy" id="59204"/>
    <lineage>
        <taxon>Bacteria</taxon>
        <taxon>Pseudomonadati</taxon>
        <taxon>Pseudomonadota</taxon>
        <taxon>Gammaproteobacteria</taxon>
        <taxon>Enterobacterales</taxon>
        <taxon>Enterobacteriaceae</taxon>
        <taxon>Salmonella</taxon>
    </lineage>
</organism>
<sequence length="47" mass="5163">MTLKMSDTTQIIKIYNLRSDTNEFIGAGDAYIPPRTGLPANCPYSPS</sequence>
<evidence type="ECO:0000313" key="1">
    <source>
        <dbReference type="EMBL" id="SUG55860.1"/>
    </source>
</evidence>
<protein>
    <submittedName>
        <fullName evidence="1">Phage tail assembly-like protein</fullName>
    </submittedName>
</protein>
<proteinExistence type="predicted"/>